<dbReference type="RefSeq" id="WP_047811991.1">
    <property type="nucleotide sequence ID" value="NZ_LDZY01000022.1"/>
</dbReference>
<evidence type="ECO:0000313" key="4">
    <source>
        <dbReference type="EMBL" id="KLU63871.1"/>
    </source>
</evidence>
<dbReference type="AlphaFoldDB" id="A0A0J1IGM9"/>
<gene>
    <name evidence="4" type="primary">yddE_2</name>
    <name evidence="4" type="ORF">DEAC_c42360</name>
</gene>
<dbReference type="NCBIfam" id="TIGR00654">
    <property type="entry name" value="PhzF_family"/>
    <property type="match status" value="1"/>
</dbReference>
<dbReference type="GO" id="GO:0016853">
    <property type="term" value="F:isomerase activity"/>
    <property type="evidence" value="ECO:0007669"/>
    <property type="project" value="UniProtKB-KW"/>
</dbReference>
<comment type="similarity">
    <text evidence="1">Belongs to the PhzF family.</text>
</comment>
<dbReference type="Pfam" id="PF02567">
    <property type="entry name" value="PhzC-PhzF"/>
    <property type="match status" value="1"/>
</dbReference>
<accession>A0A0J1IGM9</accession>
<evidence type="ECO:0000256" key="1">
    <source>
        <dbReference type="ARBA" id="ARBA00008270"/>
    </source>
</evidence>
<reference evidence="4 5" key="1">
    <citation type="submission" date="2015-06" db="EMBL/GenBank/DDBJ databases">
        <title>Draft genome of the moderately acidophilic sulfate reducer Candidatus Desulfosporosinus acididurans strain M1.</title>
        <authorList>
            <person name="Poehlein A."/>
            <person name="Petzsch P."/>
            <person name="Johnson B.D."/>
            <person name="Schloemann M."/>
            <person name="Daniel R."/>
            <person name="Muehling M."/>
        </authorList>
    </citation>
    <scope>NUCLEOTIDE SEQUENCE [LARGE SCALE GENOMIC DNA]</scope>
    <source>
        <strain evidence="4 5">M1</strain>
    </source>
</reference>
<dbReference type="PIRSF" id="PIRSF016184">
    <property type="entry name" value="PhzC_PhzF"/>
    <property type="match status" value="1"/>
</dbReference>
<dbReference type="PATRIC" id="fig|476652.3.peg.4480"/>
<name>A0A0J1IGM9_9FIRM</name>
<dbReference type="InterPro" id="IPR003719">
    <property type="entry name" value="Phenazine_PhzF-like"/>
</dbReference>
<evidence type="ECO:0000313" key="5">
    <source>
        <dbReference type="Proteomes" id="UP000036356"/>
    </source>
</evidence>
<proteinExistence type="inferred from homology"/>
<dbReference type="STRING" id="476652.DEAC_c42360"/>
<sequence length="267" mass="30060">MVDIYQVDSFTTERFKGNPAGVCVLDKFPDAKSMVNMAREMNLSETAFVVRDNSEFKLRWFTPTFEIDLCGHATLATAHILWTEGFWEKEKPIIFNTRSGKLTVNLINDDLIEMDFPRLEYSEVNEVPSILIDGLGGITPTFKGKSRENYLLEVATEEEVRGIRIDLSKLLECEMHGVIVTAKSLGKYDFVSRFFAPEVGVPEDPVTGSAHCVLASFWSDKLGIAKFKAYQCSERGGEINIEVLEDRVLLRGNAVTIFKGKLLEKLC</sequence>
<dbReference type="Proteomes" id="UP000036356">
    <property type="component" value="Unassembled WGS sequence"/>
</dbReference>
<dbReference type="EMBL" id="LDZY01000022">
    <property type="protein sequence ID" value="KLU63871.1"/>
    <property type="molecule type" value="Genomic_DNA"/>
</dbReference>
<dbReference type="GO" id="GO:0005737">
    <property type="term" value="C:cytoplasm"/>
    <property type="evidence" value="ECO:0007669"/>
    <property type="project" value="TreeGrafter"/>
</dbReference>
<evidence type="ECO:0000256" key="2">
    <source>
        <dbReference type="ARBA" id="ARBA00023235"/>
    </source>
</evidence>
<dbReference type="SUPFAM" id="SSF54506">
    <property type="entry name" value="Diaminopimelate epimerase-like"/>
    <property type="match status" value="1"/>
</dbReference>
<comment type="caution">
    <text evidence="4">The sequence shown here is derived from an EMBL/GenBank/DDBJ whole genome shotgun (WGS) entry which is preliminary data.</text>
</comment>
<dbReference type="EC" id="5.1.-.-" evidence="4"/>
<dbReference type="PANTHER" id="PTHR13774">
    <property type="entry name" value="PHENAZINE BIOSYNTHESIS PROTEIN"/>
    <property type="match status" value="1"/>
</dbReference>
<evidence type="ECO:0000256" key="3">
    <source>
        <dbReference type="PIRSR" id="PIRSR016184-1"/>
    </source>
</evidence>
<organism evidence="4 5">
    <name type="scientific">Desulfosporosinus acididurans</name>
    <dbReference type="NCBI Taxonomy" id="476652"/>
    <lineage>
        <taxon>Bacteria</taxon>
        <taxon>Bacillati</taxon>
        <taxon>Bacillota</taxon>
        <taxon>Clostridia</taxon>
        <taxon>Eubacteriales</taxon>
        <taxon>Desulfitobacteriaceae</taxon>
        <taxon>Desulfosporosinus</taxon>
    </lineage>
</organism>
<keyword evidence="5" id="KW-1185">Reference proteome</keyword>
<dbReference type="PANTHER" id="PTHR13774:SF17">
    <property type="entry name" value="PHENAZINE BIOSYNTHESIS-LIKE DOMAIN-CONTAINING PROTEIN"/>
    <property type="match status" value="1"/>
</dbReference>
<dbReference type="Gene3D" id="3.10.310.10">
    <property type="entry name" value="Diaminopimelate Epimerase, Chain A, domain 1"/>
    <property type="match status" value="2"/>
</dbReference>
<protein>
    <submittedName>
        <fullName evidence="4">Putative isomerase YddE</fullName>
        <ecNumber evidence="4">5.1.-.-</ecNumber>
    </submittedName>
</protein>
<keyword evidence="2 4" id="KW-0413">Isomerase</keyword>
<feature type="active site" evidence="3">
    <location>
        <position position="45"/>
    </location>
</feature>